<comment type="caution">
    <text evidence="2">The sequence shown here is derived from an EMBL/GenBank/DDBJ whole genome shotgun (WGS) entry which is preliminary data.</text>
</comment>
<evidence type="ECO:0000259" key="1">
    <source>
        <dbReference type="Pfam" id="PF13302"/>
    </source>
</evidence>
<accession>A0A921FAP9</accession>
<reference evidence="2" key="2">
    <citation type="submission" date="2021-09" db="EMBL/GenBank/DDBJ databases">
        <authorList>
            <person name="Gilroy R."/>
        </authorList>
    </citation>
    <scope>NUCLEOTIDE SEQUENCE</scope>
    <source>
        <strain evidence="2">CHK165-8395</strain>
    </source>
</reference>
<dbReference type="RefSeq" id="WP_217771273.1">
    <property type="nucleotide sequence ID" value="NZ_JAHOJK010000196.1"/>
</dbReference>
<gene>
    <name evidence="2" type="ORF">K8U81_00190</name>
</gene>
<evidence type="ECO:0000313" key="3">
    <source>
        <dbReference type="Proteomes" id="UP000718012"/>
    </source>
</evidence>
<dbReference type="GO" id="GO:0016747">
    <property type="term" value="F:acyltransferase activity, transferring groups other than amino-acyl groups"/>
    <property type="evidence" value="ECO:0007669"/>
    <property type="project" value="InterPro"/>
</dbReference>
<evidence type="ECO:0000313" key="2">
    <source>
        <dbReference type="EMBL" id="HJF06601.1"/>
    </source>
</evidence>
<proteinExistence type="predicted"/>
<dbReference type="AlphaFoldDB" id="A0A921FAP9"/>
<dbReference type="InterPro" id="IPR000182">
    <property type="entry name" value="GNAT_dom"/>
</dbReference>
<dbReference type="PANTHER" id="PTHR43792">
    <property type="entry name" value="GNAT FAMILY, PUTATIVE (AFU_ORTHOLOGUE AFUA_3G00765)-RELATED-RELATED"/>
    <property type="match status" value="1"/>
</dbReference>
<protein>
    <submittedName>
        <fullName evidence="2">GNAT family N-acetyltransferase</fullName>
    </submittedName>
</protein>
<dbReference type="InterPro" id="IPR051531">
    <property type="entry name" value="N-acetyltransferase"/>
</dbReference>
<name>A0A921FAP9_9BACT</name>
<dbReference type="EMBL" id="DYXD01000007">
    <property type="protein sequence ID" value="HJF06601.1"/>
    <property type="molecule type" value="Genomic_DNA"/>
</dbReference>
<feature type="domain" description="N-acetyltransferase" evidence="1">
    <location>
        <begin position="23"/>
        <end position="165"/>
    </location>
</feature>
<dbReference type="PANTHER" id="PTHR43792:SF1">
    <property type="entry name" value="N-ACETYLTRANSFERASE DOMAIN-CONTAINING PROTEIN"/>
    <property type="match status" value="1"/>
</dbReference>
<organism evidence="2 3">
    <name type="scientific">Phocaeicola coprocola</name>
    <dbReference type="NCBI Taxonomy" id="310298"/>
    <lineage>
        <taxon>Bacteria</taxon>
        <taxon>Pseudomonadati</taxon>
        <taxon>Bacteroidota</taxon>
        <taxon>Bacteroidia</taxon>
        <taxon>Bacteroidales</taxon>
        <taxon>Bacteroidaceae</taxon>
        <taxon>Phocaeicola</taxon>
    </lineage>
</organism>
<dbReference type="Proteomes" id="UP000718012">
    <property type="component" value="Unassembled WGS sequence"/>
</dbReference>
<dbReference type="Pfam" id="PF13302">
    <property type="entry name" value="Acetyltransf_3"/>
    <property type="match status" value="1"/>
</dbReference>
<sequence length="200" mass="22979">MENIKFNKIHSKGDVTINGDKISLRKFKSNDYSLFEELIKDNDYSFYFCLDGKDSDFFKNYVCGMIMQMEMGLGIAFTIETKGIFFKRKIGYIVGDYTTLRSTIGSERGLNINFAILPKYRNKGYATDAVRSLAKAYQSSPIKMFIMDIAESNKASIKIATKLDFLKDSRIPLFDVQHSDIGTHYKWFNAVSWIIKKNGK</sequence>
<reference evidence="2" key="1">
    <citation type="journal article" date="2021" name="PeerJ">
        <title>Extensive microbial diversity within the chicken gut microbiome revealed by metagenomics and culture.</title>
        <authorList>
            <person name="Gilroy R."/>
            <person name="Ravi A."/>
            <person name="Getino M."/>
            <person name="Pursley I."/>
            <person name="Horton D.L."/>
            <person name="Alikhan N.F."/>
            <person name="Baker D."/>
            <person name="Gharbi K."/>
            <person name="Hall N."/>
            <person name="Watson M."/>
            <person name="Adriaenssens E.M."/>
            <person name="Foster-Nyarko E."/>
            <person name="Jarju S."/>
            <person name="Secka A."/>
            <person name="Antonio M."/>
            <person name="Oren A."/>
            <person name="Chaudhuri R.R."/>
            <person name="La Ragione R."/>
            <person name="Hildebrand F."/>
            <person name="Pallen M.J."/>
        </authorList>
    </citation>
    <scope>NUCLEOTIDE SEQUENCE</scope>
    <source>
        <strain evidence="2">CHK165-8395</strain>
    </source>
</reference>